<feature type="region of interest" description="Disordered" evidence="1">
    <location>
        <begin position="282"/>
        <end position="494"/>
    </location>
</feature>
<feature type="compositionally biased region" description="Acidic residues" evidence="1">
    <location>
        <begin position="397"/>
        <end position="414"/>
    </location>
</feature>
<feature type="compositionally biased region" description="Pro residues" evidence="1">
    <location>
        <begin position="342"/>
        <end position="351"/>
    </location>
</feature>
<feature type="compositionally biased region" description="Acidic residues" evidence="1">
    <location>
        <begin position="354"/>
        <end position="367"/>
    </location>
</feature>
<dbReference type="HOGENOM" id="CLU_034941_2_2_11"/>
<organism evidence="3 4">
    <name type="scientific">Saccharomonospora cyanea NA-134</name>
    <dbReference type="NCBI Taxonomy" id="882082"/>
    <lineage>
        <taxon>Bacteria</taxon>
        <taxon>Bacillati</taxon>
        <taxon>Actinomycetota</taxon>
        <taxon>Actinomycetes</taxon>
        <taxon>Pseudonocardiales</taxon>
        <taxon>Pseudonocardiaceae</taxon>
        <taxon>Saccharomonospora</taxon>
    </lineage>
</organism>
<proteinExistence type="predicted"/>
<dbReference type="RefSeq" id="WP_005459219.1">
    <property type="nucleotide sequence ID" value="NZ_CM001440.1"/>
</dbReference>
<dbReference type="PANTHER" id="PTHR30163:SF8">
    <property type="entry name" value="LYTIC MUREIN TRANSGLYCOSYLASE"/>
    <property type="match status" value="1"/>
</dbReference>
<sequence length="494" mass="50805">MGAGGGTGAAGRAGVRRKATIAVLSGSLAVLPALVVSDSTARWLGLTEDRTASTPLAGGRPSELNPTSVDGSLPEAVTPEELRVHDEPVKSSLGIPESVLDAYRSAAARITAEYPGCNLDWALLASIGRIESNHARGGYVDTAGDTLEPILGPVLDGKGNVAAIADTDGGRYDGDTTWDRAVGPMQFIPSTWRHYAADGNGDGVTDPNNVHDAALAAGRYLCSGGFDLSDSQQLRTAVYRYNNSWAYVDTVIRWAKAYRNGVMALPDSELPAAVPETLLAHGAGQSHDVSSGAQPPSGGREPSEPPKPSGPSAPSPGGSETVPEESTDPGTPDENDGSTPPKTEPTNPPATEPTDPEDPPTEPEDPPTTDPTDPTEPPTEPEDPTTTDPTDPTDPPTDPEDPPTTEPGDCDPDGDEGKTGDGESTPTESPEPSTEPTSSTGTTTDSASSTGETADPTDEADPTDPPCEDEESPEDGTAGAEQTSATKEQGADED</sequence>
<accession>H5XM33</accession>
<dbReference type="InterPro" id="IPR031304">
    <property type="entry name" value="SLT_2"/>
</dbReference>
<gene>
    <name evidence="3" type="ORF">SaccyDRAFT_4296</name>
</gene>
<name>H5XM33_9PSEU</name>
<feature type="compositionally biased region" description="Acidic residues" evidence="1">
    <location>
        <begin position="322"/>
        <end position="336"/>
    </location>
</feature>
<dbReference type="STRING" id="882082.SaccyDRAFT_4296"/>
<feature type="compositionally biased region" description="Pro residues" evidence="1">
    <location>
        <begin position="305"/>
        <end position="314"/>
    </location>
</feature>
<dbReference type="SUPFAM" id="SSF53955">
    <property type="entry name" value="Lysozyme-like"/>
    <property type="match status" value="1"/>
</dbReference>
<dbReference type="InterPro" id="IPR043426">
    <property type="entry name" value="MltB-like"/>
</dbReference>
<dbReference type="Pfam" id="PF13406">
    <property type="entry name" value="SLT_2"/>
    <property type="match status" value="1"/>
</dbReference>
<dbReference type="Proteomes" id="UP000002791">
    <property type="component" value="Chromosome"/>
</dbReference>
<evidence type="ECO:0000313" key="3">
    <source>
        <dbReference type="EMBL" id="EHR63112.1"/>
    </source>
</evidence>
<dbReference type="InterPro" id="IPR023346">
    <property type="entry name" value="Lysozyme-like_dom_sf"/>
</dbReference>
<feature type="domain" description="Transglycosylase SLT" evidence="2">
    <location>
        <begin position="177"/>
        <end position="227"/>
    </location>
</feature>
<feature type="compositionally biased region" description="Low complexity" evidence="1">
    <location>
        <begin position="422"/>
        <end position="454"/>
    </location>
</feature>
<feature type="compositionally biased region" description="Acidic residues" evidence="1">
    <location>
        <begin position="455"/>
        <end position="474"/>
    </location>
</feature>
<evidence type="ECO:0000313" key="4">
    <source>
        <dbReference type="Proteomes" id="UP000002791"/>
    </source>
</evidence>
<feature type="compositionally biased region" description="Pro residues" evidence="1">
    <location>
        <begin position="368"/>
        <end position="378"/>
    </location>
</feature>
<dbReference type="PANTHER" id="PTHR30163">
    <property type="entry name" value="MEMBRANE-BOUND LYTIC MUREIN TRANSGLYCOSYLASE B"/>
    <property type="match status" value="1"/>
</dbReference>
<dbReference type="EMBL" id="CM001440">
    <property type="protein sequence ID" value="EHR63112.1"/>
    <property type="molecule type" value="Genomic_DNA"/>
</dbReference>
<keyword evidence="4" id="KW-1185">Reference proteome</keyword>
<dbReference type="AlphaFoldDB" id="H5XM33"/>
<dbReference type="Gene3D" id="1.10.530.10">
    <property type="match status" value="1"/>
</dbReference>
<dbReference type="OrthoDB" id="9796191at2"/>
<reference evidence="3 4" key="1">
    <citation type="submission" date="2011-11" db="EMBL/GenBank/DDBJ databases">
        <title>The Noncontiguous Finished sequence of Saccharomonospora cyanea NA-134.</title>
        <authorList>
            <consortium name="US DOE Joint Genome Institute"/>
            <person name="Lucas S."/>
            <person name="Han J."/>
            <person name="Lapidus A."/>
            <person name="Cheng J.-F."/>
            <person name="Goodwin L."/>
            <person name="Pitluck S."/>
            <person name="Peters L."/>
            <person name="Ovchinnikova G."/>
            <person name="Lu M."/>
            <person name="Detter J.C."/>
            <person name="Han C."/>
            <person name="Tapia R."/>
            <person name="Land M."/>
            <person name="Hauser L."/>
            <person name="Kyrpides N."/>
            <person name="Ivanova N."/>
            <person name="Pagani I."/>
            <person name="Brambilla E.-M."/>
            <person name="Klenk H.-P."/>
            <person name="Woyke T."/>
        </authorList>
    </citation>
    <scope>NUCLEOTIDE SEQUENCE [LARGE SCALE GENOMIC DNA]</scope>
    <source>
        <strain evidence="3 4">NA-134</strain>
    </source>
</reference>
<dbReference type="GO" id="GO:0009253">
    <property type="term" value="P:peptidoglycan catabolic process"/>
    <property type="evidence" value="ECO:0007669"/>
    <property type="project" value="TreeGrafter"/>
</dbReference>
<evidence type="ECO:0000259" key="2">
    <source>
        <dbReference type="Pfam" id="PF13406"/>
    </source>
</evidence>
<dbReference type="CDD" id="cd13399">
    <property type="entry name" value="Slt35-like"/>
    <property type="match status" value="1"/>
</dbReference>
<evidence type="ECO:0000256" key="1">
    <source>
        <dbReference type="SAM" id="MobiDB-lite"/>
    </source>
</evidence>
<feature type="region of interest" description="Disordered" evidence="1">
    <location>
        <begin position="51"/>
        <end position="71"/>
    </location>
</feature>
<protein>
    <submittedName>
        <fullName evidence="3">Transglycosylase family protein</fullName>
    </submittedName>
</protein>
<dbReference type="GO" id="GO:0008933">
    <property type="term" value="F:peptidoglycan lytic transglycosylase activity"/>
    <property type="evidence" value="ECO:0007669"/>
    <property type="project" value="TreeGrafter"/>
</dbReference>
<dbReference type="eggNOG" id="COG2951">
    <property type="taxonomic scope" value="Bacteria"/>
</dbReference>